<sequence length="29" mass="3220">MLQIARLVRGCLSCTLEMLCYLSSATTKN</sequence>
<organism evidence="1">
    <name type="scientific">Arundo donax</name>
    <name type="common">Giant reed</name>
    <name type="synonym">Donax arundinaceus</name>
    <dbReference type="NCBI Taxonomy" id="35708"/>
    <lineage>
        <taxon>Eukaryota</taxon>
        <taxon>Viridiplantae</taxon>
        <taxon>Streptophyta</taxon>
        <taxon>Embryophyta</taxon>
        <taxon>Tracheophyta</taxon>
        <taxon>Spermatophyta</taxon>
        <taxon>Magnoliopsida</taxon>
        <taxon>Liliopsida</taxon>
        <taxon>Poales</taxon>
        <taxon>Poaceae</taxon>
        <taxon>PACMAD clade</taxon>
        <taxon>Arundinoideae</taxon>
        <taxon>Arundineae</taxon>
        <taxon>Arundo</taxon>
    </lineage>
</organism>
<accession>A0A0A9G234</accession>
<dbReference type="EMBL" id="GBRH01183193">
    <property type="protein sequence ID" value="JAE14703.1"/>
    <property type="molecule type" value="Transcribed_RNA"/>
</dbReference>
<protein>
    <submittedName>
        <fullName evidence="1">Uncharacterized protein</fullName>
    </submittedName>
</protein>
<evidence type="ECO:0000313" key="1">
    <source>
        <dbReference type="EMBL" id="JAE14703.1"/>
    </source>
</evidence>
<dbReference type="AlphaFoldDB" id="A0A0A9G234"/>
<reference evidence="1" key="2">
    <citation type="journal article" date="2015" name="Data Brief">
        <title>Shoot transcriptome of the giant reed, Arundo donax.</title>
        <authorList>
            <person name="Barrero R.A."/>
            <person name="Guerrero F.D."/>
            <person name="Moolhuijzen P."/>
            <person name="Goolsby J.A."/>
            <person name="Tidwell J."/>
            <person name="Bellgard S.E."/>
            <person name="Bellgard M.I."/>
        </authorList>
    </citation>
    <scope>NUCLEOTIDE SEQUENCE</scope>
    <source>
        <tissue evidence="1">Shoot tissue taken approximately 20 cm above the soil surface</tissue>
    </source>
</reference>
<reference evidence="1" key="1">
    <citation type="submission" date="2014-09" db="EMBL/GenBank/DDBJ databases">
        <authorList>
            <person name="Magalhaes I.L.F."/>
            <person name="Oliveira U."/>
            <person name="Santos F.R."/>
            <person name="Vidigal T.H.D.A."/>
            <person name="Brescovit A.D."/>
            <person name="Santos A.J."/>
        </authorList>
    </citation>
    <scope>NUCLEOTIDE SEQUENCE</scope>
    <source>
        <tissue evidence="1">Shoot tissue taken approximately 20 cm above the soil surface</tissue>
    </source>
</reference>
<proteinExistence type="predicted"/>
<name>A0A0A9G234_ARUDO</name>